<name>A0A9W9CZJ0_9PEZI</name>
<accession>A0A9W9CZJ0</accession>
<sequence>MLSIIEQSLVVVLSATMCAAQVTVPPGCDAPATQEITSFEWFNSTHNLDCPSANYPAGSEVCWNSTSLCNKGDESCTCTPFCYTGLPTVAYQPLGYGPPDNITISTTGGSCTGIVSTGFRDREIGEGSVNCGTAADVMDFYGDSNMDAGNNGSLVFRPYGLYCGDSENDNLTQLAYGGSFPLVCSRDDGGERHLYNDSARHIAADRASGNLMHNR</sequence>
<dbReference type="OrthoDB" id="3556996at2759"/>
<feature type="chain" id="PRO_5040744070" evidence="1">
    <location>
        <begin position="21"/>
        <end position="215"/>
    </location>
</feature>
<evidence type="ECO:0000313" key="2">
    <source>
        <dbReference type="EMBL" id="KAJ4393733.1"/>
    </source>
</evidence>
<evidence type="ECO:0000256" key="1">
    <source>
        <dbReference type="SAM" id="SignalP"/>
    </source>
</evidence>
<dbReference type="EMBL" id="JAPEVB010000002">
    <property type="protein sequence ID" value="KAJ4393733.1"/>
    <property type="molecule type" value="Genomic_DNA"/>
</dbReference>
<protein>
    <submittedName>
        <fullName evidence="2">Uncharacterized protein</fullName>
    </submittedName>
</protein>
<dbReference type="Proteomes" id="UP001140453">
    <property type="component" value="Unassembled WGS sequence"/>
</dbReference>
<evidence type="ECO:0000313" key="3">
    <source>
        <dbReference type="Proteomes" id="UP001140453"/>
    </source>
</evidence>
<comment type="caution">
    <text evidence="2">The sequence shown here is derived from an EMBL/GenBank/DDBJ whole genome shotgun (WGS) entry which is preliminary data.</text>
</comment>
<organism evidence="2 3">
    <name type="scientific">Gnomoniopsis smithogilvyi</name>
    <dbReference type="NCBI Taxonomy" id="1191159"/>
    <lineage>
        <taxon>Eukaryota</taxon>
        <taxon>Fungi</taxon>
        <taxon>Dikarya</taxon>
        <taxon>Ascomycota</taxon>
        <taxon>Pezizomycotina</taxon>
        <taxon>Sordariomycetes</taxon>
        <taxon>Sordariomycetidae</taxon>
        <taxon>Diaporthales</taxon>
        <taxon>Gnomoniaceae</taxon>
        <taxon>Gnomoniopsis</taxon>
    </lineage>
</organism>
<proteinExistence type="predicted"/>
<gene>
    <name evidence="2" type="ORF">N0V93_002948</name>
</gene>
<keyword evidence="3" id="KW-1185">Reference proteome</keyword>
<reference evidence="2" key="1">
    <citation type="submission" date="2022-10" db="EMBL/GenBank/DDBJ databases">
        <title>Tapping the CABI collections for fungal endophytes: first genome assemblies for Collariella, Neodidymelliopsis, Ascochyta clinopodiicola, Didymella pomorum, Didymosphaeria variabile, Neocosmospora piperis and Neocucurbitaria cava.</title>
        <authorList>
            <person name="Hill R."/>
        </authorList>
    </citation>
    <scope>NUCLEOTIDE SEQUENCE</scope>
    <source>
        <strain evidence="2">IMI 355082</strain>
    </source>
</reference>
<dbReference type="AlphaFoldDB" id="A0A9W9CZJ0"/>
<feature type="signal peptide" evidence="1">
    <location>
        <begin position="1"/>
        <end position="20"/>
    </location>
</feature>
<keyword evidence="1" id="KW-0732">Signal</keyword>